<dbReference type="Gene3D" id="1.20.1250.20">
    <property type="entry name" value="MFS general substrate transporter like domains"/>
    <property type="match status" value="1"/>
</dbReference>
<evidence type="ECO:0000313" key="10">
    <source>
        <dbReference type="Proteomes" id="UP001500503"/>
    </source>
</evidence>
<comment type="caution">
    <text evidence="9">The sequence shown here is derived from an EMBL/GenBank/DDBJ whole genome shotgun (WGS) entry which is preliminary data.</text>
</comment>
<dbReference type="Pfam" id="PF07690">
    <property type="entry name" value="MFS_1"/>
    <property type="match status" value="1"/>
</dbReference>
<evidence type="ECO:0000256" key="7">
    <source>
        <dbReference type="SAM" id="Phobius"/>
    </source>
</evidence>
<feature type="transmembrane region" description="Helical" evidence="7">
    <location>
        <begin position="174"/>
        <end position="194"/>
    </location>
</feature>
<keyword evidence="10" id="KW-1185">Reference proteome</keyword>
<dbReference type="Proteomes" id="UP001500503">
    <property type="component" value="Unassembled WGS sequence"/>
</dbReference>
<dbReference type="SUPFAM" id="SSF103473">
    <property type="entry name" value="MFS general substrate transporter"/>
    <property type="match status" value="1"/>
</dbReference>
<organism evidence="9 10">
    <name type="scientific">Actinoallomurus oryzae</name>
    <dbReference type="NCBI Taxonomy" id="502180"/>
    <lineage>
        <taxon>Bacteria</taxon>
        <taxon>Bacillati</taxon>
        <taxon>Actinomycetota</taxon>
        <taxon>Actinomycetes</taxon>
        <taxon>Streptosporangiales</taxon>
        <taxon>Thermomonosporaceae</taxon>
        <taxon>Actinoallomurus</taxon>
    </lineage>
</organism>
<dbReference type="InterPro" id="IPR036259">
    <property type="entry name" value="MFS_trans_sf"/>
</dbReference>
<dbReference type="PANTHER" id="PTHR42718">
    <property type="entry name" value="MAJOR FACILITATOR SUPERFAMILY MULTIDRUG TRANSPORTER MFSC"/>
    <property type="match status" value="1"/>
</dbReference>
<feature type="transmembrane region" description="Helical" evidence="7">
    <location>
        <begin position="76"/>
        <end position="95"/>
    </location>
</feature>
<protein>
    <recommendedName>
        <fullName evidence="8">Major facilitator superfamily (MFS) profile domain-containing protein</fullName>
    </recommendedName>
</protein>
<reference evidence="10" key="1">
    <citation type="journal article" date="2019" name="Int. J. Syst. Evol. Microbiol.">
        <title>The Global Catalogue of Microorganisms (GCM) 10K type strain sequencing project: providing services to taxonomists for standard genome sequencing and annotation.</title>
        <authorList>
            <consortium name="The Broad Institute Genomics Platform"/>
            <consortium name="The Broad Institute Genome Sequencing Center for Infectious Disease"/>
            <person name="Wu L."/>
            <person name="Ma J."/>
        </authorList>
    </citation>
    <scope>NUCLEOTIDE SEQUENCE [LARGE SCALE GENOMIC DNA]</scope>
    <source>
        <strain evidence="10">JCM 17933</strain>
    </source>
</reference>
<gene>
    <name evidence="9" type="ORF">GCM10023191_076550</name>
</gene>
<accession>A0ABP8QWL6</accession>
<keyword evidence="2" id="KW-0813">Transport</keyword>
<dbReference type="PANTHER" id="PTHR42718:SF46">
    <property type="entry name" value="BLR6921 PROTEIN"/>
    <property type="match status" value="1"/>
</dbReference>
<evidence type="ECO:0000256" key="3">
    <source>
        <dbReference type="ARBA" id="ARBA00022475"/>
    </source>
</evidence>
<keyword evidence="5 7" id="KW-1133">Transmembrane helix</keyword>
<dbReference type="EMBL" id="BAABHF010000046">
    <property type="protein sequence ID" value="GAA4511841.1"/>
    <property type="molecule type" value="Genomic_DNA"/>
</dbReference>
<dbReference type="InterPro" id="IPR011701">
    <property type="entry name" value="MFS"/>
</dbReference>
<dbReference type="RefSeq" id="WP_345472357.1">
    <property type="nucleotide sequence ID" value="NZ_BAABHF010000046.1"/>
</dbReference>
<feature type="transmembrane region" description="Helical" evidence="7">
    <location>
        <begin position="132"/>
        <end position="153"/>
    </location>
</feature>
<feature type="domain" description="Major facilitator superfamily (MFS) profile" evidence="8">
    <location>
        <begin position="32"/>
        <end position="231"/>
    </location>
</feature>
<evidence type="ECO:0000256" key="5">
    <source>
        <dbReference type="ARBA" id="ARBA00022989"/>
    </source>
</evidence>
<evidence type="ECO:0000313" key="9">
    <source>
        <dbReference type="EMBL" id="GAA4511841.1"/>
    </source>
</evidence>
<evidence type="ECO:0000256" key="2">
    <source>
        <dbReference type="ARBA" id="ARBA00022448"/>
    </source>
</evidence>
<keyword evidence="6 7" id="KW-0472">Membrane</keyword>
<evidence type="ECO:0000256" key="6">
    <source>
        <dbReference type="ARBA" id="ARBA00023136"/>
    </source>
</evidence>
<feature type="transmembrane region" description="Helical" evidence="7">
    <location>
        <begin position="107"/>
        <end position="126"/>
    </location>
</feature>
<feature type="transmembrane region" description="Helical" evidence="7">
    <location>
        <begin position="29"/>
        <end position="50"/>
    </location>
</feature>
<sequence>MAVLAAWTWRELRVDEPLLDPSIFTHRPLLLANLATATAGFVAFSTYFVVPHLAEGPEGVSAHRAGYGFGANAAEAGLFLLPAAAGMVVTGPLSGPLTRRSGPRTPFLAGTTLMAAALVLLAAAHASPAPVYVALGVMGAGWGLTIGSASVLVARSVPRQATGVSTAFNSVMRLVGGGIGGQVAAAILAAVTVAGTKAASSSAIDIALWTACGLAVVGAALALAIPGGRNE</sequence>
<dbReference type="PROSITE" id="PS50850">
    <property type="entry name" value="MFS"/>
    <property type="match status" value="1"/>
</dbReference>
<feature type="transmembrane region" description="Helical" evidence="7">
    <location>
        <begin position="206"/>
        <end position="225"/>
    </location>
</feature>
<keyword evidence="3" id="KW-1003">Cell membrane</keyword>
<comment type="subcellular location">
    <subcellularLocation>
        <location evidence="1">Cell membrane</location>
        <topology evidence="1">Multi-pass membrane protein</topology>
    </subcellularLocation>
</comment>
<dbReference type="InterPro" id="IPR020846">
    <property type="entry name" value="MFS_dom"/>
</dbReference>
<name>A0ABP8QWL6_9ACTN</name>
<evidence type="ECO:0000256" key="1">
    <source>
        <dbReference type="ARBA" id="ARBA00004651"/>
    </source>
</evidence>
<evidence type="ECO:0000256" key="4">
    <source>
        <dbReference type="ARBA" id="ARBA00022692"/>
    </source>
</evidence>
<keyword evidence="4 7" id="KW-0812">Transmembrane</keyword>
<proteinExistence type="predicted"/>
<evidence type="ECO:0000259" key="8">
    <source>
        <dbReference type="PROSITE" id="PS50850"/>
    </source>
</evidence>